<comment type="caution">
    <text evidence="2">The sequence shown here is derived from an EMBL/GenBank/DDBJ whole genome shotgun (WGS) entry which is preliminary data.</text>
</comment>
<evidence type="ECO:0000259" key="1">
    <source>
        <dbReference type="Pfam" id="PF21778"/>
    </source>
</evidence>
<dbReference type="EMBL" id="SLUK01000002">
    <property type="protein sequence ID" value="TCL44643.1"/>
    <property type="molecule type" value="Genomic_DNA"/>
</dbReference>
<dbReference type="InterPro" id="IPR049238">
    <property type="entry name" value="DUF6873"/>
</dbReference>
<reference evidence="2 3" key="1">
    <citation type="submission" date="2019-03" db="EMBL/GenBank/DDBJ databases">
        <title>Genomic Encyclopedia of Type Strains, Phase IV (KMG-IV): sequencing the most valuable type-strain genomes for metagenomic binning, comparative biology and taxonomic classification.</title>
        <authorList>
            <person name="Goeker M."/>
        </authorList>
    </citation>
    <scope>NUCLEOTIDE SEQUENCE [LARGE SCALE GENOMIC DNA]</scope>
    <source>
        <strain evidence="2 3">DSM 100433</strain>
    </source>
</reference>
<dbReference type="Pfam" id="PF21778">
    <property type="entry name" value="DUF6873"/>
    <property type="match status" value="1"/>
</dbReference>
<evidence type="ECO:0000313" key="2">
    <source>
        <dbReference type="EMBL" id="TCL44643.1"/>
    </source>
</evidence>
<feature type="domain" description="DUF6873" evidence="1">
    <location>
        <begin position="21"/>
        <end position="245"/>
    </location>
</feature>
<protein>
    <recommendedName>
        <fullName evidence="1">DUF6873 domain-containing protein</fullName>
    </recommendedName>
</protein>
<organism evidence="2 3">
    <name type="scientific">Harryflintia acetispora</name>
    <dbReference type="NCBI Taxonomy" id="1849041"/>
    <lineage>
        <taxon>Bacteria</taxon>
        <taxon>Bacillati</taxon>
        <taxon>Bacillota</taxon>
        <taxon>Clostridia</taxon>
        <taxon>Eubacteriales</taxon>
        <taxon>Oscillospiraceae</taxon>
        <taxon>Harryflintia</taxon>
    </lineage>
</organism>
<gene>
    <name evidence="2" type="ORF">EDD78_102269</name>
</gene>
<name>A0A9X8ULF5_9FIRM</name>
<evidence type="ECO:0000313" key="3">
    <source>
        <dbReference type="Proteomes" id="UP000294682"/>
    </source>
</evidence>
<dbReference type="RefSeq" id="WP_132084040.1">
    <property type="nucleotide sequence ID" value="NZ_SLUK01000002.1"/>
</dbReference>
<dbReference type="Proteomes" id="UP000294682">
    <property type="component" value="Unassembled WGS sequence"/>
</dbReference>
<proteinExistence type="predicted"/>
<sequence>MTTEFPARPHLPGGRVTLAAVSGEYPQVIRALHTLGIETVALGRSPRLPGPVAYHADMRLFHLGGDEIIAERGDGPLCDRLREHGFRVYPSSREPGGSYPHDVPLNCLMLGGRLFGRLDAAEPRILDFCRREGRKLIDVRQGYAKCSVAPLTASAAITADRGLWRALQGEGIETLLLSPGGVQLAGYDCGFIGGCCFLAEPDLLCFFGDLGRHPEGKEIRNFCKIYGISVRSLFSGPLLDVGSVIPLKCES</sequence>
<keyword evidence="3" id="KW-1185">Reference proteome</keyword>
<dbReference type="AlphaFoldDB" id="A0A9X8ULF5"/>
<accession>A0A9X8ULF5</accession>